<feature type="transmembrane region" description="Helical" evidence="10">
    <location>
        <begin position="140"/>
        <end position="165"/>
    </location>
</feature>
<name>A0ABT3AY49_9CYAN</name>
<comment type="caution">
    <text evidence="11">The sequence shown here is derived from an EMBL/GenBank/DDBJ whole genome shotgun (WGS) entry which is preliminary data.</text>
</comment>
<feature type="transmembrane region" description="Helical" evidence="10">
    <location>
        <begin position="247"/>
        <end position="267"/>
    </location>
</feature>
<feature type="transmembrane region" description="Helical" evidence="10">
    <location>
        <begin position="398"/>
        <end position="417"/>
    </location>
</feature>
<dbReference type="InterPro" id="IPR044644">
    <property type="entry name" value="DinF-like"/>
</dbReference>
<feature type="transmembrane region" description="Helical" evidence="10">
    <location>
        <begin position="322"/>
        <end position="345"/>
    </location>
</feature>
<feature type="transmembrane region" description="Helical" evidence="10">
    <location>
        <begin position="57"/>
        <end position="75"/>
    </location>
</feature>
<comment type="similarity">
    <text evidence="3">Belongs to the multi antimicrobial extrusion (MATE) (TC 2.A.66.1) family.</text>
</comment>
<evidence type="ECO:0000256" key="10">
    <source>
        <dbReference type="SAM" id="Phobius"/>
    </source>
</evidence>
<evidence type="ECO:0000256" key="9">
    <source>
        <dbReference type="ARBA" id="ARBA00031636"/>
    </source>
</evidence>
<dbReference type="Pfam" id="PF01554">
    <property type="entry name" value="MatE"/>
    <property type="match status" value="2"/>
</dbReference>
<feature type="transmembrane region" description="Helical" evidence="10">
    <location>
        <begin position="423"/>
        <end position="442"/>
    </location>
</feature>
<dbReference type="NCBIfam" id="NF041358">
    <property type="entry name" value="GntT_guanitoxin"/>
    <property type="match status" value="1"/>
</dbReference>
<keyword evidence="5" id="KW-0813">Transport</keyword>
<keyword evidence="6 10" id="KW-0812">Transmembrane</keyword>
<gene>
    <name evidence="11" type="ORF">OGM63_11080</name>
</gene>
<dbReference type="PANTHER" id="PTHR43298:SF2">
    <property type="entry name" value="FMN_FAD EXPORTER YEEO-RELATED"/>
    <property type="match status" value="1"/>
</dbReference>
<accession>A0ABT3AY49</accession>
<evidence type="ECO:0000256" key="6">
    <source>
        <dbReference type="ARBA" id="ARBA00022692"/>
    </source>
</evidence>
<organism evidence="11 12">
    <name type="scientific">Plectonema radiosum NIES-515</name>
    <dbReference type="NCBI Taxonomy" id="2986073"/>
    <lineage>
        <taxon>Bacteria</taxon>
        <taxon>Bacillati</taxon>
        <taxon>Cyanobacteriota</taxon>
        <taxon>Cyanophyceae</taxon>
        <taxon>Oscillatoriophycideae</taxon>
        <taxon>Oscillatoriales</taxon>
        <taxon>Microcoleaceae</taxon>
        <taxon>Plectonema</taxon>
    </lineage>
</organism>
<evidence type="ECO:0000256" key="4">
    <source>
        <dbReference type="ARBA" id="ARBA00020268"/>
    </source>
</evidence>
<feature type="transmembrane region" description="Helical" evidence="10">
    <location>
        <begin position="96"/>
        <end position="120"/>
    </location>
</feature>
<reference evidence="11 12" key="1">
    <citation type="submission" date="2022-10" db="EMBL/GenBank/DDBJ databases">
        <title>Identification of biosynthetic pathway for the production of the potent trypsin inhibitor radiosumin.</title>
        <authorList>
            <person name="Fewer D.P."/>
            <person name="Delbaje E."/>
            <person name="Ouyang X."/>
            <person name="Agostino P.D."/>
            <person name="Wahlsten M."/>
            <person name="Jokela J."/>
            <person name="Permi P."/>
            <person name="Haapaniemi E."/>
            <person name="Koistinen H."/>
        </authorList>
    </citation>
    <scope>NUCLEOTIDE SEQUENCE [LARGE SCALE GENOMIC DNA]</scope>
    <source>
        <strain evidence="11 12">NIES-515</strain>
    </source>
</reference>
<comment type="function">
    <text evidence="1">Multidrug efflux pump.</text>
</comment>
<feature type="transmembrane region" description="Helical" evidence="10">
    <location>
        <begin position="172"/>
        <end position="197"/>
    </location>
</feature>
<evidence type="ECO:0000313" key="12">
    <source>
        <dbReference type="Proteomes" id="UP001526143"/>
    </source>
</evidence>
<sequence length="468" mass="51091">MENNASQSIDQTLSSQNDLVPRFFQLALANVFSNIMVPLANTLSVAFLGHLSEIDHLAGVALAGNLTSLVFLLLISLRMSTTGLTAQAVGRDDQEAILLVVLRNGLIALVLGVAIVSLQYPLQELGFALLNATPQVKASAITYFNAQIWGAPAVLLNFVLIGWFLGREKSGLVVLLSVVGNVANIALDYLFIIRWGWESMGAGVSYTTSQYLTLLLGLIVFCLEVKWQDLRAVAGKIWDTSTIISSFTLNGNIFVSNFIFLLVVLIFNYESAALGTITYAENALILQIFLLSSYFTEGLGFGTETLSGNFQGKGESEQLVALVRISVGTSLLVGLIFAGVCVLFPQTVFGLLTNHTEITEQIDIYVFWLLPVLGFSSVAFMLDGYFLGLAEGHTLRNVSLASFAVGFLPINVAAFYFHINSNHMLWLALSLFLVVRLVLFVVELPRTFIAYIPHPQLSHPKETDIFST</sequence>
<evidence type="ECO:0000256" key="8">
    <source>
        <dbReference type="ARBA" id="ARBA00023136"/>
    </source>
</evidence>
<dbReference type="InterPro" id="IPR050222">
    <property type="entry name" value="MATE_MdtK"/>
</dbReference>
<comment type="subcellular location">
    <subcellularLocation>
        <location evidence="2">Membrane</location>
        <topology evidence="2">Multi-pass membrane protein</topology>
    </subcellularLocation>
</comment>
<dbReference type="CDD" id="cd13136">
    <property type="entry name" value="MATE_DinF_like"/>
    <property type="match status" value="1"/>
</dbReference>
<evidence type="ECO:0000256" key="5">
    <source>
        <dbReference type="ARBA" id="ARBA00022448"/>
    </source>
</evidence>
<dbReference type="RefSeq" id="WP_263745593.1">
    <property type="nucleotide sequence ID" value="NZ_JAOWRF010000170.1"/>
</dbReference>
<evidence type="ECO:0000256" key="1">
    <source>
        <dbReference type="ARBA" id="ARBA00003408"/>
    </source>
</evidence>
<evidence type="ECO:0000256" key="2">
    <source>
        <dbReference type="ARBA" id="ARBA00004141"/>
    </source>
</evidence>
<feature type="transmembrane region" description="Helical" evidence="10">
    <location>
        <begin position="279"/>
        <end position="301"/>
    </location>
</feature>
<proteinExistence type="inferred from homology"/>
<dbReference type="InterPro" id="IPR002528">
    <property type="entry name" value="MATE_fam"/>
</dbReference>
<feature type="transmembrane region" description="Helical" evidence="10">
    <location>
        <begin position="31"/>
        <end position="51"/>
    </location>
</feature>
<protein>
    <recommendedName>
        <fullName evidence="4">Probable multidrug resistance protein NorM</fullName>
    </recommendedName>
    <alternativeName>
        <fullName evidence="9">Multidrug-efflux transporter</fullName>
    </alternativeName>
</protein>
<evidence type="ECO:0000313" key="11">
    <source>
        <dbReference type="EMBL" id="MCV3214049.1"/>
    </source>
</evidence>
<keyword evidence="8 10" id="KW-0472">Membrane</keyword>
<dbReference type="EMBL" id="JAOWRF010000170">
    <property type="protein sequence ID" value="MCV3214049.1"/>
    <property type="molecule type" value="Genomic_DNA"/>
</dbReference>
<dbReference type="PANTHER" id="PTHR43298">
    <property type="entry name" value="MULTIDRUG RESISTANCE PROTEIN NORM-RELATED"/>
    <property type="match status" value="1"/>
</dbReference>
<dbReference type="Proteomes" id="UP001526143">
    <property type="component" value="Unassembled WGS sequence"/>
</dbReference>
<keyword evidence="12" id="KW-1185">Reference proteome</keyword>
<evidence type="ECO:0000256" key="7">
    <source>
        <dbReference type="ARBA" id="ARBA00022989"/>
    </source>
</evidence>
<keyword evidence="7 10" id="KW-1133">Transmembrane helix</keyword>
<dbReference type="NCBIfam" id="TIGR00797">
    <property type="entry name" value="matE"/>
    <property type="match status" value="1"/>
</dbReference>
<feature type="transmembrane region" description="Helical" evidence="10">
    <location>
        <begin position="209"/>
        <end position="227"/>
    </location>
</feature>
<evidence type="ECO:0000256" key="3">
    <source>
        <dbReference type="ARBA" id="ARBA00010199"/>
    </source>
</evidence>
<feature type="transmembrane region" description="Helical" evidence="10">
    <location>
        <begin position="365"/>
        <end position="386"/>
    </location>
</feature>